<keyword evidence="8" id="KW-0808">Transferase</keyword>
<keyword evidence="6" id="KW-0229">DNA integration</keyword>
<dbReference type="GO" id="GO:0004519">
    <property type="term" value="F:endonuclease activity"/>
    <property type="evidence" value="ECO:0007669"/>
    <property type="project" value="UniProtKB-KW"/>
</dbReference>
<keyword evidence="8" id="KW-0548">Nucleotidyltransferase</keyword>
<dbReference type="Pfam" id="PF00665">
    <property type="entry name" value="rve"/>
    <property type="match status" value="1"/>
</dbReference>
<dbReference type="Pfam" id="PF13976">
    <property type="entry name" value="gag_pre-integrs"/>
    <property type="match status" value="1"/>
</dbReference>
<evidence type="ECO:0000256" key="3">
    <source>
        <dbReference type="ARBA" id="ARBA00022759"/>
    </source>
</evidence>
<proteinExistence type="predicted"/>
<dbReference type="PROSITE" id="PS50994">
    <property type="entry name" value="INTEGRASE"/>
    <property type="match status" value="1"/>
</dbReference>
<keyword evidence="8" id="KW-0239">DNA-directed DNA polymerase</keyword>
<keyword evidence="7" id="KW-0695">RNA-directed DNA polymerase</keyword>
<dbReference type="PANTHER" id="PTHR42648">
    <property type="entry name" value="TRANSPOSASE, PUTATIVE-RELATED"/>
    <property type="match status" value="1"/>
</dbReference>
<dbReference type="Proteomes" id="UP001630127">
    <property type="component" value="Unassembled WGS sequence"/>
</dbReference>
<keyword evidence="2" id="KW-0479">Metal-binding</keyword>
<keyword evidence="9" id="KW-0233">DNA recombination</keyword>
<dbReference type="GO" id="GO:0015074">
    <property type="term" value="P:DNA integration"/>
    <property type="evidence" value="ECO:0007669"/>
    <property type="project" value="UniProtKB-KW"/>
</dbReference>
<dbReference type="Gene3D" id="3.30.420.10">
    <property type="entry name" value="Ribonuclease H-like superfamily/Ribonuclease H"/>
    <property type="match status" value="1"/>
</dbReference>
<evidence type="ECO:0000256" key="6">
    <source>
        <dbReference type="ARBA" id="ARBA00022908"/>
    </source>
</evidence>
<organism evidence="11 12">
    <name type="scientific">Cinchona calisaya</name>
    <dbReference type="NCBI Taxonomy" id="153742"/>
    <lineage>
        <taxon>Eukaryota</taxon>
        <taxon>Viridiplantae</taxon>
        <taxon>Streptophyta</taxon>
        <taxon>Embryophyta</taxon>
        <taxon>Tracheophyta</taxon>
        <taxon>Spermatophyta</taxon>
        <taxon>Magnoliopsida</taxon>
        <taxon>eudicotyledons</taxon>
        <taxon>Gunneridae</taxon>
        <taxon>Pentapetalae</taxon>
        <taxon>asterids</taxon>
        <taxon>lamiids</taxon>
        <taxon>Gentianales</taxon>
        <taxon>Rubiaceae</taxon>
        <taxon>Cinchonoideae</taxon>
        <taxon>Cinchoneae</taxon>
        <taxon>Cinchona</taxon>
    </lineage>
</organism>
<keyword evidence="5" id="KW-0460">Magnesium</keyword>
<dbReference type="InterPro" id="IPR025724">
    <property type="entry name" value="GAG-pre-integrase_dom"/>
</dbReference>
<protein>
    <recommendedName>
        <fullName evidence="10">Integrase catalytic domain-containing protein</fullName>
    </recommendedName>
</protein>
<keyword evidence="1" id="KW-0540">Nuclease</keyword>
<dbReference type="GO" id="GO:0003964">
    <property type="term" value="F:RNA-directed DNA polymerase activity"/>
    <property type="evidence" value="ECO:0007669"/>
    <property type="project" value="UniProtKB-KW"/>
</dbReference>
<comment type="caution">
    <text evidence="11">The sequence shown here is derived from an EMBL/GenBank/DDBJ whole genome shotgun (WGS) entry which is preliminary data.</text>
</comment>
<accession>A0ABD3A2M2</accession>
<evidence type="ECO:0000256" key="2">
    <source>
        <dbReference type="ARBA" id="ARBA00022723"/>
    </source>
</evidence>
<evidence type="ECO:0000256" key="9">
    <source>
        <dbReference type="ARBA" id="ARBA00023172"/>
    </source>
</evidence>
<evidence type="ECO:0000256" key="4">
    <source>
        <dbReference type="ARBA" id="ARBA00022801"/>
    </source>
</evidence>
<dbReference type="EMBL" id="JBJUIK010000006">
    <property type="protein sequence ID" value="KAL3524815.1"/>
    <property type="molecule type" value="Genomic_DNA"/>
</dbReference>
<dbReference type="GO" id="GO:0016787">
    <property type="term" value="F:hydrolase activity"/>
    <property type="evidence" value="ECO:0007669"/>
    <property type="project" value="UniProtKB-KW"/>
</dbReference>
<sequence>MVVKGADETKLWHLRYGHLNIKGLKLLQQIEMVCGLPKLGSLNLCESRIYGKQSKKPFPVGNSWRAACNHELILADLYGPIKTESYGGSRYFMLLTDDYSHMSWVYFLQKKSEAFEAFKKFKSLLETQSGKHVKALRTNRGGEVTPQEFYSFFDEHGIRRELTAPYTPEKNGVAERKNRTVVEMARSMLQEKGLRNQFWREAIATQCMC</sequence>
<dbReference type="InterPro" id="IPR036397">
    <property type="entry name" value="RNaseH_sf"/>
</dbReference>
<keyword evidence="3" id="KW-0255">Endonuclease</keyword>
<dbReference type="PANTHER" id="PTHR42648:SF11">
    <property type="entry name" value="TRANSPOSON TY4-P GAG-POL POLYPROTEIN"/>
    <property type="match status" value="1"/>
</dbReference>
<gene>
    <name evidence="11" type="ORF">ACH5RR_013187</name>
</gene>
<feature type="domain" description="Integrase catalytic" evidence="10">
    <location>
        <begin position="53"/>
        <end position="209"/>
    </location>
</feature>
<dbReference type="GO" id="GO:0003887">
    <property type="term" value="F:DNA-directed DNA polymerase activity"/>
    <property type="evidence" value="ECO:0007669"/>
    <property type="project" value="UniProtKB-KW"/>
</dbReference>
<evidence type="ECO:0000256" key="5">
    <source>
        <dbReference type="ARBA" id="ARBA00022842"/>
    </source>
</evidence>
<keyword evidence="4" id="KW-0378">Hydrolase</keyword>
<dbReference type="SUPFAM" id="SSF53098">
    <property type="entry name" value="Ribonuclease H-like"/>
    <property type="match status" value="1"/>
</dbReference>
<dbReference type="InterPro" id="IPR012337">
    <property type="entry name" value="RNaseH-like_sf"/>
</dbReference>
<dbReference type="GO" id="GO:0046872">
    <property type="term" value="F:metal ion binding"/>
    <property type="evidence" value="ECO:0007669"/>
    <property type="project" value="UniProtKB-KW"/>
</dbReference>
<dbReference type="InterPro" id="IPR039537">
    <property type="entry name" value="Retrotran_Ty1/copia-like"/>
</dbReference>
<evidence type="ECO:0000313" key="12">
    <source>
        <dbReference type="Proteomes" id="UP001630127"/>
    </source>
</evidence>
<evidence type="ECO:0000256" key="1">
    <source>
        <dbReference type="ARBA" id="ARBA00022722"/>
    </source>
</evidence>
<dbReference type="AlphaFoldDB" id="A0ABD3A2M2"/>
<keyword evidence="12" id="KW-1185">Reference proteome</keyword>
<evidence type="ECO:0000259" key="10">
    <source>
        <dbReference type="PROSITE" id="PS50994"/>
    </source>
</evidence>
<dbReference type="GO" id="GO:0006310">
    <property type="term" value="P:DNA recombination"/>
    <property type="evidence" value="ECO:0007669"/>
    <property type="project" value="UniProtKB-KW"/>
</dbReference>
<evidence type="ECO:0000256" key="8">
    <source>
        <dbReference type="ARBA" id="ARBA00022932"/>
    </source>
</evidence>
<name>A0ABD3A2M2_9GENT</name>
<evidence type="ECO:0000313" key="11">
    <source>
        <dbReference type="EMBL" id="KAL3524815.1"/>
    </source>
</evidence>
<dbReference type="InterPro" id="IPR001584">
    <property type="entry name" value="Integrase_cat-core"/>
</dbReference>
<evidence type="ECO:0000256" key="7">
    <source>
        <dbReference type="ARBA" id="ARBA00022918"/>
    </source>
</evidence>
<reference evidence="11 12" key="1">
    <citation type="submission" date="2024-11" db="EMBL/GenBank/DDBJ databases">
        <title>A near-complete genome assembly of Cinchona calisaya.</title>
        <authorList>
            <person name="Lian D.C."/>
            <person name="Zhao X.W."/>
            <person name="Wei L."/>
        </authorList>
    </citation>
    <scope>NUCLEOTIDE SEQUENCE [LARGE SCALE GENOMIC DNA]</scope>
    <source>
        <tissue evidence="11">Nenye</tissue>
    </source>
</reference>